<dbReference type="InterPro" id="IPR029033">
    <property type="entry name" value="His_PPase_superfam"/>
</dbReference>
<reference evidence="1" key="1">
    <citation type="submission" date="2022-06" db="EMBL/GenBank/DDBJ databases">
        <title>Draft genome sequence of Streptomyces sp. RB6PN25 isolated from peat swamp forest in Thailand.</title>
        <authorList>
            <person name="Duangmal K."/>
            <person name="Klaysubun C."/>
        </authorList>
    </citation>
    <scope>NUCLEOTIDE SEQUENCE</scope>
    <source>
        <strain evidence="1">RB6PN25</strain>
    </source>
</reference>
<dbReference type="RefSeq" id="WP_255918941.1">
    <property type="nucleotide sequence ID" value="NZ_JANFNG010000002.1"/>
</dbReference>
<sequence length="176" mass="19271">MNAREDRHLIVVRHAKSAWPPDVADRERPLGPRGLRDAPAVGRWLRDNGFKPDRVVCSPAHRTRATWELVAHELDTADPPVAYDGRIYGADTDGLLDVVHDVPTPTRTLLLLGHAPGVQELTLELAAEGERDALERVQEKFPTSAVAVLTTPAAWPDLAPGSARLAAFVVPRGRKH</sequence>
<dbReference type="Pfam" id="PF00300">
    <property type="entry name" value="His_Phos_1"/>
    <property type="match status" value="1"/>
</dbReference>
<evidence type="ECO:0000313" key="1">
    <source>
        <dbReference type="EMBL" id="MCQ4080083.1"/>
    </source>
</evidence>
<gene>
    <name evidence="1" type="ORF">NGB36_05625</name>
</gene>
<comment type="caution">
    <text evidence="1">The sequence shown here is derived from an EMBL/GenBank/DDBJ whole genome shotgun (WGS) entry which is preliminary data.</text>
</comment>
<organism evidence="1 2">
    <name type="scientific">Streptomyces humicola</name>
    <dbReference type="NCBI Taxonomy" id="2953240"/>
    <lineage>
        <taxon>Bacteria</taxon>
        <taxon>Bacillati</taxon>
        <taxon>Actinomycetota</taxon>
        <taxon>Actinomycetes</taxon>
        <taxon>Kitasatosporales</taxon>
        <taxon>Streptomycetaceae</taxon>
        <taxon>Streptomyces</taxon>
    </lineage>
</organism>
<dbReference type="PANTHER" id="PTHR47623">
    <property type="entry name" value="OS09G0287300 PROTEIN"/>
    <property type="match status" value="1"/>
</dbReference>
<evidence type="ECO:0000313" key="2">
    <source>
        <dbReference type="Proteomes" id="UP001057702"/>
    </source>
</evidence>
<dbReference type="InterPro" id="IPR013078">
    <property type="entry name" value="His_Pase_superF_clade-1"/>
</dbReference>
<dbReference type="PANTHER" id="PTHR47623:SF1">
    <property type="entry name" value="OS09G0287300 PROTEIN"/>
    <property type="match status" value="1"/>
</dbReference>
<dbReference type="SUPFAM" id="SSF53254">
    <property type="entry name" value="Phosphoglycerate mutase-like"/>
    <property type="match status" value="1"/>
</dbReference>
<name>A0ABT1PQY3_9ACTN</name>
<proteinExistence type="predicted"/>
<dbReference type="Gene3D" id="3.40.50.1240">
    <property type="entry name" value="Phosphoglycerate mutase-like"/>
    <property type="match status" value="1"/>
</dbReference>
<accession>A0ABT1PQY3</accession>
<keyword evidence="2" id="KW-1185">Reference proteome</keyword>
<dbReference type="EMBL" id="JANFNG010000002">
    <property type="protein sequence ID" value="MCQ4080083.1"/>
    <property type="molecule type" value="Genomic_DNA"/>
</dbReference>
<dbReference type="Proteomes" id="UP001057702">
    <property type="component" value="Unassembled WGS sequence"/>
</dbReference>
<dbReference type="CDD" id="cd07067">
    <property type="entry name" value="HP_PGM_like"/>
    <property type="match status" value="1"/>
</dbReference>
<protein>
    <submittedName>
        <fullName evidence="1">Histidine phosphatase family protein</fullName>
    </submittedName>
</protein>